<name>A0A9X1WG96_9CORY</name>
<organism evidence="2 3">
    <name type="scientific">Corynebacterium kalidii</name>
    <dbReference type="NCBI Taxonomy" id="2931982"/>
    <lineage>
        <taxon>Bacteria</taxon>
        <taxon>Bacillati</taxon>
        <taxon>Actinomycetota</taxon>
        <taxon>Actinomycetes</taxon>
        <taxon>Mycobacteriales</taxon>
        <taxon>Corynebacteriaceae</taxon>
        <taxon>Corynebacterium</taxon>
    </lineage>
</organism>
<protein>
    <submittedName>
        <fullName evidence="2">Sucrase ferredoxin</fullName>
    </submittedName>
</protein>
<evidence type="ECO:0000313" key="3">
    <source>
        <dbReference type="Proteomes" id="UP001139207"/>
    </source>
</evidence>
<keyword evidence="3" id="KW-1185">Reference proteome</keyword>
<dbReference type="SUPFAM" id="SSF52833">
    <property type="entry name" value="Thioredoxin-like"/>
    <property type="match status" value="1"/>
</dbReference>
<dbReference type="RefSeq" id="WP_244803664.1">
    <property type="nucleotide sequence ID" value="NZ_JALIEA010000011.1"/>
</dbReference>
<sequence length="415" mass="44345">MPTTWNPRSGLCSDITREPLPGTAKTGRLIVAVAYPQGWGKDILDGEALGKDLAGQVKRWLKKYRAQLQFIRRPGRAGQTGAGQDGAVVAFIADAGATPPTLERLELPDGVRGLPEVDLSTPGAVPGATRVDHPLLLVCTHGKRDQCCALKGRPLAAALAERHGGPSGEQVWESSHTKGHRFAPSMILLPYNYSFGSLDVPGATAMMEAVADGRLPVAGNRGRGIFDARGQVAELAVAALLESQGCPVSPGELTVGEEVAQRAQPAQPPARPSADDAGQDAGQDVYAAFSRAVDPELRRRAGELITERIEMKATGRYPELKELYRSGYFQPVRDYERAVKDAAAAHGLGRKKDRKHRKDGKGAPPVLRVYRGGESWAVTLESQPCHPVVSSCGDRPKEGRSWVAVDVRAEVTPAG</sequence>
<gene>
    <name evidence="2" type="ORF">MUN33_04255</name>
</gene>
<proteinExistence type="predicted"/>
<feature type="compositionally biased region" description="Basic residues" evidence="1">
    <location>
        <begin position="348"/>
        <end position="359"/>
    </location>
</feature>
<dbReference type="Proteomes" id="UP001139207">
    <property type="component" value="Unassembled WGS sequence"/>
</dbReference>
<dbReference type="CDD" id="cd03062">
    <property type="entry name" value="TRX_Fd_Sucrase"/>
    <property type="match status" value="1"/>
</dbReference>
<comment type="caution">
    <text evidence="2">The sequence shown here is derived from an EMBL/GenBank/DDBJ whole genome shotgun (WGS) entry which is preliminary data.</text>
</comment>
<evidence type="ECO:0000313" key="2">
    <source>
        <dbReference type="EMBL" id="MCJ7857931.1"/>
    </source>
</evidence>
<dbReference type="EMBL" id="JALIEA010000011">
    <property type="protein sequence ID" value="MCJ7857931.1"/>
    <property type="molecule type" value="Genomic_DNA"/>
</dbReference>
<accession>A0A9X1WG96</accession>
<dbReference type="InterPro" id="IPR009737">
    <property type="entry name" value="Aim32/Apd1-like"/>
</dbReference>
<evidence type="ECO:0000256" key="1">
    <source>
        <dbReference type="SAM" id="MobiDB-lite"/>
    </source>
</evidence>
<feature type="region of interest" description="Disordered" evidence="1">
    <location>
        <begin position="345"/>
        <end position="365"/>
    </location>
</feature>
<dbReference type="InterPro" id="IPR036249">
    <property type="entry name" value="Thioredoxin-like_sf"/>
</dbReference>
<feature type="region of interest" description="Disordered" evidence="1">
    <location>
        <begin position="258"/>
        <end position="280"/>
    </location>
</feature>
<reference evidence="2" key="1">
    <citation type="submission" date="2022-04" db="EMBL/GenBank/DDBJ databases">
        <title>Corynebacterium kalidii LD5P10.</title>
        <authorList>
            <person name="Sun J.Q."/>
        </authorList>
    </citation>
    <scope>NUCLEOTIDE SEQUENCE</scope>
    <source>
        <strain evidence="2">LD5P10</strain>
    </source>
</reference>
<dbReference type="AlphaFoldDB" id="A0A9X1WG96"/>
<dbReference type="Pfam" id="PF06999">
    <property type="entry name" value="Suc_Fer-like"/>
    <property type="match status" value="1"/>
</dbReference>